<evidence type="ECO:0000259" key="9">
    <source>
        <dbReference type="Pfam" id="PF01555"/>
    </source>
</evidence>
<dbReference type="KEGG" id="acx:Achr_33280"/>
<keyword evidence="11" id="KW-1185">Reference proteome</keyword>
<dbReference type="RefSeq" id="WP_082045499.1">
    <property type="nucleotide sequence ID" value="NZ_CP010415.1"/>
</dbReference>
<organism evidence="10 11">
    <name type="scientific">Azotobacter chroococcum NCIMB 8003</name>
    <dbReference type="NCBI Taxonomy" id="1328314"/>
    <lineage>
        <taxon>Bacteria</taxon>
        <taxon>Pseudomonadati</taxon>
        <taxon>Pseudomonadota</taxon>
        <taxon>Gammaproteobacteria</taxon>
        <taxon>Pseudomonadales</taxon>
        <taxon>Pseudomonadaceae</taxon>
        <taxon>Azotobacter</taxon>
    </lineage>
</organism>
<dbReference type="GO" id="GO:0003677">
    <property type="term" value="F:DNA binding"/>
    <property type="evidence" value="ECO:0007669"/>
    <property type="project" value="UniProtKB-KW"/>
</dbReference>
<keyword evidence="6" id="KW-0680">Restriction system</keyword>
<dbReference type="REBASE" id="101843">
    <property type="entry name" value="M.Ach8003ORF33280P"/>
</dbReference>
<accession>A0A0C4WT20</accession>
<dbReference type="InterPro" id="IPR029063">
    <property type="entry name" value="SAM-dependent_MTases_sf"/>
</dbReference>
<dbReference type="AlphaFoldDB" id="A0A0C4WT20"/>
<dbReference type="Gene3D" id="3.40.50.150">
    <property type="entry name" value="Vaccinia Virus protein VP39"/>
    <property type="match status" value="2"/>
</dbReference>
<comment type="catalytic activity">
    <reaction evidence="8">
        <text>a 2'-deoxycytidine in DNA + S-adenosyl-L-methionine = an N(4)-methyl-2'-deoxycytidine in DNA + S-adenosyl-L-homocysteine + H(+)</text>
        <dbReference type="Rhea" id="RHEA:16857"/>
        <dbReference type="Rhea" id="RHEA-COMP:11369"/>
        <dbReference type="Rhea" id="RHEA-COMP:13674"/>
        <dbReference type="ChEBI" id="CHEBI:15378"/>
        <dbReference type="ChEBI" id="CHEBI:57856"/>
        <dbReference type="ChEBI" id="CHEBI:59789"/>
        <dbReference type="ChEBI" id="CHEBI:85452"/>
        <dbReference type="ChEBI" id="CHEBI:137933"/>
        <dbReference type="EC" id="2.1.1.113"/>
    </reaction>
</comment>
<gene>
    <name evidence="10" type="ORF">Achr_33280</name>
</gene>
<feature type="domain" description="DNA methylase N-4/N-6" evidence="9">
    <location>
        <begin position="29"/>
        <end position="82"/>
    </location>
</feature>
<sequence length="424" mass="46979">MLEKLHITHPKQKQAAKTGFEAFYPYYAGYPQGFADALLSSANLSPECVVLDPWNGSGTTTKAAMQLGLSSIGYDINPAMVVISTARLLPRSEASCLLPLAREIIGNSRRFPVNPERDPLGNWLSESSTCCLRSLERATATMLIPTQQDRLPDDLGISRIVASLYLAFFATARALTKPFRSTNPTWIRKAKAEDEKLEIPSTVIVAEFLNQVERLVHAYLEDSTSKDLSPSVNLLIADSTIKESSTPVDFVLTSPPYCTRIDYAVATSIELAILSQISNTDTVSLSKKMLGTPKVKNVICENRQLPSRCEQFLSAVKKHSSKDSSTYYYKTHLDYYQKMDLSLLNISKSLKNSGTAVLVVQDSYYKEIHNDVPSIISEIANQHGLLLIRREDFAVKKSMVSMNSRAKSSTNNKAVESILCFVKS</sequence>
<name>A0A0C4WT20_9GAMM</name>
<dbReference type="SUPFAM" id="SSF53335">
    <property type="entry name" value="S-adenosyl-L-methionine-dependent methyltransferases"/>
    <property type="match status" value="2"/>
</dbReference>
<keyword evidence="5" id="KW-0949">S-adenosyl-L-methionine</keyword>
<dbReference type="GO" id="GO:0008170">
    <property type="term" value="F:N-methyltransferase activity"/>
    <property type="evidence" value="ECO:0007669"/>
    <property type="project" value="InterPro"/>
</dbReference>
<dbReference type="InterPro" id="IPR002941">
    <property type="entry name" value="DNA_methylase_N4/N6"/>
</dbReference>
<protein>
    <recommendedName>
        <fullName evidence="2">site-specific DNA-methyltransferase (cytosine-N(4)-specific)</fullName>
        <ecNumber evidence="2">2.1.1.113</ecNumber>
    </recommendedName>
</protein>
<dbReference type="HOGENOM" id="CLU_027633_3_0_6"/>
<proteinExistence type="inferred from homology"/>
<keyword evidence="3 10" id="KW-0489">Methyltransferase</keyword>
<evidence type="ECO:0000256" key="2">
    <source>
        <dbReference type="ARBA" id="ARBA00012185"/>
    </source>
</evidence>
<evidence type="ECO:0000256" key="3">
    <source>
        <dbReference type="ARBA" id="ARBA00022603"/>
    </source>
</evidence>
<dbReference type="GO" id="GO:0009307">
    <property type="term" value="P:DNA restriction-modification system"/>
    <property type="evidence" value="ECO:0007669"/>
    <property type="project" value="UniProtKB-KW"/>
</dbReference>
<keyword evidence="4" id="KW-0808">Transferase</keyword>
<dbReference type="InterPro" id="IPR017985">
    <property type="entry name" value="MeTrfase_CN4_CS"/>
</dbReference>
<evidence type="ECO:0000256" key="5">
    <source>
        <dbReference type="ARBA" id="ARBA00022691"/>
    </source>
</evidence>
<evidence type="ECO:0000256" key="8">
    <source>
        <dbReference type="ARBA" id="ARBA00049120"/>
    </source>
</evidence>
<keyword evidence="7" id="KW-0238">DNA-binding</keyword>
<evidence type="ECO:0000313" key="11">
    <source>
        <dbReference type="Proteomes" id="UP000068210"/>
    </source>
</evidence>
<evidence type="ECO:0000256" key="7">
    <source>
        <dbReference type="ARBA" id="ARBA00023125"/>
    </source>
</evidence>
<evidence type="ECO:0000313" key="10">
    <source>
        <dbReference type="EMBL" id="AJE22735.1"/>
    </source>
</evidence>
<dbReference type="Pfam" id="PF01555">
    <property type="entry name" value="N6_N4_Mtase"/>
    <property type="match status" value="1"/>
</dbReference>
<comment type="similarity">
    <text evidence="1">Belongs to the N(4)/N(6)-methyltransferase family. N(4) subfamily.</text>
</comment>
<dbReference type="EMBL" id="CP010415">
    <property type="protein sequence ID" value="AJE22735.1"/>
    <property type="molecule type" value="Genomic_DNA"/>
</dbReference>
<evidence type="ECO:0000256" key="1">
    <source>
        <dbReference type="ARBA" id="ARBA00010203"/>
    </source>
</evidence>
<dbReference type="Proteomes" id="UP000068210">
    <property type="component" value="Chromosome"/>
</dbReference>
<dbReference type="GO" id="GO:0032259">
    <property type="term" value="P:methylation"/>
    <property type="evidence" value="ECO:0007669"/>
    <property type="project" value="UniProtKB-KW"/>
</dbReference>
<evidence type="ECO:0000256" key="6">
    <source>
        <dbReference type="ARBA" id="ARBA00022747"/>
    </source>
</evidence>
<dbReference type="EC" id="2.1.1.113" evidence="2"/>
<dbReference type="GO" id="GO:0015667">
    <property type="term" value="F:site-specific DNA-methyltransferase (cytosine-N4-specific) activity"/>
    <property type="evidence" value="ECO:0007669"/>
    <property type="project" value="UniProtKB-EC"/>
</dbReference>
<dbReference type="PROSITE" id="PS00093">
    <property type="entry name" value="N4_MTASE"/>
    <property type="match status" value="1"/>
</dbReference>
<reference evidence="10 11" key="1">
    <citation type="journal article" date="2015" name="PLoS ONE">
        <title>Azotobacter Genomes: The Genome of Azotobacter chroococcum NCIMB 8003 (ATCC 4412).</title>
        <authorList>
            <person name="Robson R.L."/>
            <person name="Jones R."/>
            <person name="Robson R.M."/>
            <person name="Schwartz A."/>
            <person name="Richardson T.H."/>
        </authorList>
    </citation>
    <scope>NUCLEOTIDE SEQUENCE [LARGE SCALE GENOMIC DNA]</scope>
    <source>
        <strain evidence="10 11">NCIMB 8003</strain>
    </source>
</reference>
<evidence type="ECO:0000256" key="4">
    <source>
        <dbReference type="ARBA" id="ARBA00022679"/>
    </source>
</evidence>